<gene>
    <name evidence="2" type="ORF">BDY21DRAFT_422208</name>
</gene>
<feature type="region of interest" description="Disordered" evidence="1">
    <location>
        <begin position="213"/>
        <end position="242"/>
    </location>
</feature>
<keyword evidence="3" id="KW-1185">Reference proteome</keyword>
<proteinExistence type="predicted"/>
<accession>A0A6A6NX95</accession>
<evidence type="ECO:0000256" key="1">
    <source>
        <dbReference type="SAM" id="MobiDB-lite"/>
    </source>
</evidence>
<evidence type="ECO:0000313" key="3">
    <source>
        <dbReference type="Proteomes" id="UP000799766"/>
    </source>
</evidence>
<sequence length="426" mass="48484">MYDSSSHVTIGAKGCRPRSSAQRYEPGPALKYTVVDRIVTVYVRCTSLLFEFDRDRGGCHEPNAMGMVYHRLEPYMKYMITTTVPYDVANIVMKCDTAVEMYHTVVNIYSKESYRTVVKEAYQFMDLRAKDRKDVTDLCVRFSGLYNSFKKICDMPDHVRKSIWWLWKLRDQYPTEVDQYLHMDNLEHRLPLFETLVREFTICEEQQRSKKNFTVKSQTSTDQNQKVSCGNSNCKKSHKLPPENKSKGRLLHLFCHHCKCLGHTEEKCFTKHPELLEALRKKKPKKGDSKDQSQSNTEGSGNLSPAAMYYKRDNSDDSDTVCDDVDDRVPTSFILDSGSNTHIVGSRRFVKDLTNVTIYYNHVDGSVDLPVIVARQIGLQPNGVDLSAVMVSVEVEGAVAVVAIEVVRATIGSGIPLRNCFKALIS</sequence>
<organism evidence="2 3">
    <name type="scientific">Lineolata rhizophorae</name>
    <dbReference type="NCBI Taxonomy" id="578093"/>
    <lineage>
        <taxon>Eukaryota</taxon>
        <taxon>Fungi</taxon>
        <taxon>Dikarya</taxon>
        <taxon>Ascomycota</taxon>
        <taxon>Pezizomycotina</taxon>
        <taxon>Dothideomycetes</taxon>
        <taxon>Dothideomycetes incertae sedis</taxon>
        <taxon>Lineolatales</taxon>
        <taxon>Lineolataceae</taxon>
        <taxon>Lineolata</taxon>
    </lineage>
</organism>
<dbReference type="AlphaFoldDB" id="A0A6A6NX95"/>
<evidence type="ECO:0000313" key="2">
    <source>
        <dbReference type="EMBL" id="KAF2456366.1"/>
    </source>
</evidence>
<protein>
    <submittedName>
        <fullName evidence="2">Uncharacterized protein</fullName>
    </submittedName>
</protein>
<reference evidence="2" key="1">
    <citation type="journal article" date="2020" name="Stud. Mycol.">
        <title>101 Dothideomycetes genomes: a test case for predicting lifestyles and emergence of pathogens.</title>
        <authorList>
            <person name="Haridas S."/>
            <person name="Albert R."/>
            <person name="Binder M."/>
            <person name="Bloem J."/>
            <person name="Labutti K."/>
            <person name="Salamov A."/>
            <person name="Andreopoulos B."/>
            <person name="Baker S."/>
            <person name="Barry K."/>
            <person name="Bills G."/>
            <person name="Bluhm B."/>
            <person name="Cannon C."/>
            <person name="Castanera R."/>
            <person name="Culley D."/>
            <person name="Daum C."/>
            <person name="Ezra D."/>
            <person name="Gonzalez J."/>
            <person name="Henrissat B."/>
            <person name="Kuo A."/>
            <person name="Liang C."/>
            <person name="Lipzen A."/>
            <person name="Lutzoni F."/>
            <person name="Magnuson J."/>
            <person name="Mondo S."/>
            <person name="Nolan M."/>
            <person name="Ohm R."/>
            <person name="Pangilinan J."/>
            <person name="Park H.-J."/>
            <person name="Ramirez L."/>
            <person name="Alfaro M."/>
            <person name="Sun H."/>
            <person name="Tritt A."/>
            <person name="Yoshinaga Y."/>
            <person name="Zwiers L.-H."/>
            <person name="Turgeon B."/>
            <person name="Goodwin S."/>
            <person name="Spatafora J."/>
            <person name="Crous P."/>
            <person name="Grigoriev I."/>
        </authorList>
    </citation>
    <scope>NUCLEOTIDE SEQUENCE</scope>
    <source>
        <strain evidence="2">ATCC 16933</strain>
    </source>
</reference>
<feature type="region of interest" description="Disordered" evidence="1">
    <location>
        <begin position="280"/>
        <end position="321"/>
    </location>
</feature>
<dbReference type="EMBL" id="MU001683">
    <property type="protein sequence ID" value="KAF2456366.1"/>
    <property type="molecule type" value="Genomic_DNA"/>
</dbReference>
<feature type="region of interest" description="Disordered" evidence="1">
    <location>
        <begin position="1"/>
        <end position="24"/>
    </location>
</feature>
<name>A0A6A6NX95_9PEZI</name>
<feature type="compositionally biased region" description="Polar residues" evidence="1">
    <location>
        <begin position="213"/>
        <end position="234"/>
    </location>
</feature>
<dbReference type="Proteomes" id="UP000799766">
    <property type="component" value="Unassembled WGS sequence"/>
</dbReference>